<dbReference type="Proteomes" id="UP001604336">
    <property type="component" value="Unassembled WGS sequence"/>
</dbReference>
<dbReference type="AlphaFoldDB" id="A0ABD1THK3"/>
<organism evidence="1 2">
    <name type="scientific">Abeliophyllum distichum</name>
    <dbReference type="NCBI Taxonomy" id="126358"/>
    <lineage>
        <taxon>Eukaryota</taxon>
        <taxon>Viridiplantae</taxon>
        <taxon>Streptophyta</taxon>
        <taxon>Embryophyta</taxon>
        <taxon>Tracheophyta</taxon>
        <taxon>Spermatophyta</taxon>
        <taxon>Magnoliopsida</taxon>
        <taxon>eudicotyledons</taxon>
        <taxon>Gunneridae</taxon>
        <taxon>Pentapetalae</taxon>
        <taxon>asterids</taxon>
        <taxon>lamiids</taxon>
        <taxon>Lamiales</taxon>
        <taxon>Oleaceae</taxon>
        <taxon>Forsythieae</taxon>
        <taxon>Abeliophyllum</taxon>
    </lineage>
</organism>
<gene>
    <name evidence="1" type="ORF">Adt_17820</name>
</gene>
<keyword evidence="1" id="KW-0067">ATP-binding</keyword>
<keyword evidence="2" id="KW-1185">Reference proteome</keyword>
<sequence>MVTTEDHDRCVLELRKKEQRNKRRCERNTEARREELIQVQHHDRSSHVVEAEKRLLRNRQRREVNAKKKELREQEYACLEGVVPLQNKRSKRFVQLASYRGLVVDCSVEGSIDKGNDIVGQRIHLDENEFPAGCEGVLHDQGSTSGSRKFIDIRSEIPDEDQNPHLPVLKHMMHCPCGTLNPNNVCMQPKGVCRSKYPKEYISETTYGNDSYPRYRRRLDNRRVKIRGQFFDNRWIVPYSSYLLAKFDCHMNVEICSTVKAVKYLYKYSYKGHDRIDFFVDTDKDNEVVDEIRKFQSARWISLPEAVWRIFGFTLFEMRPSVISLQLHLPNSQLVTYRSYDNLQKVIGRDHAQKTMLTEYFNMNLVSDVTKRILYREFPQYFVWDARDKCWTDRKKGHVIGRIVSANPLEGERYYLRILLNHIRGATSFESLKVVNGVPVISFREAALLHGLLREDNSCELCLQEASVYQMPSSLRRLFATILAYCTPNDPVNLWNKFKLDL</sequence>
<evidence type="ECO:0000313" key="1">
    <source>
        <dbReference type="EMBL" id="KAL2512220.1"/>
    </source>
</evidence>
<reference evidence="2" key="1">
    <citation type="submission" date="2024-07" db="EMBL/GenBank/DDBJ databases">
        <title>Two chromosome-level genome assemblies of Korean endemic species Abeliophyllum distichum and Forsythia ovata (Oleaceae).</title>
        <authorList>
            <person name="Jang H."/>
        </authorList>
    </citation>
    <scope>NUCLEOTIDE SEQUENCE [LARGE SCALE GENOMIC DNA]</scope>
</reference>
<dbReference type="GO" id="GO:0004386">
    <property type="term" value="F:helicase activity"/>
    <property type="evidence" value="ECO:0007669"/>
    <property type="project" value="UniProtKB-KW"/>
</dbReference>
<protein>
    <submittedName>
        <fullName evidence="1">ATP-dependent DNA helicase</fullName>
    </submittedName>
</protein>
<dbReference type="PANTHER" id="PTHR10492:SF94">
    <property type="entry name" value="ATP-DEPENDENT DNA HELICASE"/>
    <property type="match status" value="1"/>
</dbReference>
<dbReference type="PANTHER" id="PTHR10492">
    <property type="match status" value="1"/>
</dbReference>
<dbReference type="EMBL" id="JBFOLK010000005">
    <property type="protein sequence ID" value="KAL2512220.1"/>
    <property type="molecule type" value="Genomic_DNA"/>
</dbReference>
<keyword evidence="1" id="KW-0547">Nucleotide-binding</keyword>
<keyword evidence="1" id="KW-0347">Helicase</keyword>
<keyword evidence="1" id="KW-0378">Hydrolase</keyword>
<evidence type="ECO:0000313" key="2">
    <source>
        <dbReference type="Proteomes" id="UP001604336"/>
    </source>
</evidence>
<name>A0ABD1THK3_9LAMI</name>
<accession>A0ABD1THK3</accession>
<proteinExistence type="predicted"/>
<comment type="caution">
    <text evidence="1">The sequence shown here is derived from an EMBL/GenBank/DDBJ whole genome shotgun (WGS) entry which is preliminary data.</text>
</comment>